<dbReference type="Gene3D" id="1.20.1280.50">
    <property type="match status" value="1"/>
</dbReference>
<dbReference type="SUPFAM" id="SSF81383">
    <property type="entry name" value="F-box domain"/>
    <property type="match status" value="1"/>
</dbReference>
<evidence type="ECO:0000313" key="3">
    <source>
        <dbReference type="Proteomes" id="UP001558652"/>
    </source>
</evidence>
<dbReference type="Pfam" id="PF12937">
    <property type="entry name" value="F-box-like"/>
    <property type="match status" value="1"/>
</dbReference>
<proteinExistence type="predicted"/>
<dbReference type="InterPro" id="IPR036047">
    <property type="entry name" value="F-box-like_dom_sf"/>
</dbReference>
<feature type="domain" description="F-box" evidence="1">
    <location>
        <begin position="1"/>
        <end position="47"/>
    </location>
</feature>
<evidence type="ECO:0000259" key="1">
    <source>
        <dbReference type="PROSITE" id="PS50181"/>
    </source>
</evidence>
<evidence type="ECO:0000313" key="2">
    <source>
        <dbReference type="EMBL" id="KAL1139187.1"/>
    </source>
</evidence>
<gene>
    <name evidence="2" type="ORF">AAG570_009246</name>
</gene>
<dbReference type="Proteomes" id="UP001558652">
    <property type="component" value="Unassembled WGS sequence"/>
</dbReference>
<dbReference type="EMBL" id="JBFDAA010000003">
    <property type="protein sequence ID" value="KAL1139187.1"/>
    <property type="molecule type" value="Genomic_DNA"/>
</dbReference>
<keyword evidence="3" id="KW-1185">Reference proteome</keyword>
<dbReference type="InterPro" id="IPR001810">
    <property type="entry name" value="F-box_dom"/>
</dbReference>
<accession>A0ABD0YTB0</accession>
<protein>
    <recommendedName>
        <fullName evidence="1">F-box domain-containing protein</fullName>
    </recommendedName>
</protein>
<dbReference type="SMART" id="SM00256">
    <property type="entry name" value="FBOX"/>
    <property type="match status" value="1"/>
</dbReference>
<dbReference type="PROSITE" id="PS50181">
    <property type="entry name" value="FBOX"/>
    <property type="match status" value="1"/>
</dbReference>
<sequence length="102" mass="11470">MDQLSRLPVELRQNILSRLSGADLAGCSAVCKLWRSLVNDDYLWKNLVPESERNVPMESLSREIHKHKGQSIVRKERVLVGESLPPVSLLWILPGLVENNAG</sequence>
<name>A0ABD0YTB0_9HEMI</name>
<dbReference type="AlphaFoldDB" id="A0ABD0YTB0"/>
<organism evidence="2 3">
    <name type="scientific">Ranatra chinensis</name>
    <dbReference type="NCBI Taxonomy" id="642074"/>
    <lineage>
        <taxon>Eukaryota</taxon>
        <taxon>Metazoa</taxon>
        <taxon>Ecdysozoa</taxon>
        <taxon>Arthropoda</taxon>
        <taxon>Hexapoda</taxon>
        <taxon>Insecta</taxon>
        <taxon>Pterygota</taxon>
        <taxon>Neoptera</taxon>
        <taxon>Paraneoptera</taxon>
        <taxon>Hemiptera</taxon>
        <taxon>Heteroptera</taxon>
        <taxon>Panheteroptera</taxon>
        <taxon>Nepomorpha</taxon>
        <taxon>Nepidae</taxon>
        <taxon>Ranatrinae</taxon>
        <taxon>Ranatra</taxon>
    </lineage>
</organism>
<comment type="caution">
    <text evidence="2">The sequence shown here is derived from an EMBL/GenBank/DDBJ whole genome shotgun (WGS) entry which is preliminary data.</text>
</comment>
<reference evidence="2 3" key="1">
    <citation type="submission" date="2024-07" db="EMBL/GenBank/DDBJ databases">
        <title>Chromosome-level genome assembly of the water stick insect Ranatra chinensis (Heteroptera: Nepidae).</title>
        <authorList>
            <person name="Liu X."/>
        </authorList>
    </citation>
    <scope>NUCLEOTIDE SEQUENCE [LARGE SCALE GENOMIC DNA]</scope>
    <source>
        <strain evidence="2">Cailab_2021Rc</strain>
        <tissue evidence="2">Muscle</tissue>
    </source>
</reference>